<proteinExistence type="predicted"/>
<dbReference type="EMBL" id="RCHU02000002">
    <property type="protein sequence ID" value="KAL3604971.1"/>
    <property type="molecule type" value="Genomic_DNA"/>
</dbReference>
<gene>
    <name evidence="1" type="ORF">D5086_005830</name>
</gene>
<keyword evidence="2" id="KW-1185">Reference proteome</keyword>
<dbReference type="Proteomes" id="UP000309997">
    <property type="component" value="Unassembled WGS sequence"/>
</dbReference>
<evidence type="ECO:0000313" key="2">
    <source>
        <dbReference type="Proteomes" id="UP000309997"/>
    </source>
</evidence>
<protein>
    <submittedName>
        <fullName evidence="1">Uncharacterized protein</fullName>
    </submittedName>
</protein>
<comment type="caution">
    <text evidence="1">The sequence shown here is derived from an EMBL/GenBank/DDBJ whole genome shotgun (WGS) entry which is preliminary data.</text>
</comment>
<accession>A0ACC4CUR1</accession>
<name>A0ACC4CUR1_POPAL</name>
<reference evidence="1 2" key="1">
    <citation type="journal article" date="2024" name="Plant Biotechnol. J.">
        <title>Genome and CRISPR/Cas9 system of a widespread forest tree (Populus alba) in the world.</title>
        <authorList>
            <person name="Liu Y.J."/>
            <person name="Jiang P.F."/>
            <person name="Han X.M."/>
            <person name="Li X.Y."/>
            <person name="Wang H.M."/>
            <person name="Wang Y.J."/>
            <person name="Wang X.X."/>
            <person name="Zeng Q.Y."/>
        </authorList>
    </citation>
    <scope>NUCLEOTIDE SEQUENCE [LARGE SCALE GENOMIC DNA]</scope>
    <source>
        <strain evidence="2">cv. PAL-ZL1</strain>
    </source>
</reference>
<evidence type="ECO:0000313" key="1">
    <source>
        <dbReference type="EMBL" id="KAL3604971.1"/>
    </source>
</evidence>
<sequence>MLRGYAIKGEYSLPAETVTMLEKLLKAHKLSPFARSDLPKPANPTTPEKLEIASSALKIIHVGGRVECYYIAISWRISLSCIS</sequence>
<organism evidence="1 2">
    <name type="scientific">Populus alba</name>
    <name type="common">White poplar</name>
    <dbReference type="NCBI Taxonomy" id="43335"/>
    <lineage>
        <taxon>Eukaryota</taxon>
        <taxon>Viridiplantae</taxon>
        <taxon>Streptophyta</taxon>
        <taxon>Embryophyta</taxon>
        <taxon>Tracheophyta</taxon>
        <taxon>Spermatophyta</taxon>
        <taxon>Magnoliopsida</taxon>
        <taxon>eudicotyledons</taxon>
        <taxon>Gunneridae</taxon>
        <taxon>Pentapetalae</taxon>
        <taxon>rosids</taxon>
        <taxon>fabids</taxon>
        <taxon>Malpighiales</taxon>
        <taxon>Salicaceae</taxon>
        <taxon>Saliceae</taxon>
        <taxon>Populus</taxon>
    </lineage>
</organism>